<evidence type="ECO:0000256" key="1">
    <source>
        <dbReference type="ARBA" id="ARBA00006336"/>
    </source>
</evidence>
<organism evidence="9 10">
    <name type="scientific">Entomobacter blattae</name>
    <dbReference type="NCBI Taxonomy" id="2762277"/>
    <lineage>
        <taxon>Bacteria</taxon>
        <taxon>Pseudomonadati</taxon>
        <taxon>Pseudomonadota</taxon>
        <taxon>Alphaproteobacteria</taxon>
        <taxon>Acetobacterales</taxon>
        <taxon>Acetobacteraceae</taxon>
        <taxon>Entomobacter</taxon>
    </lineage>
</organism>
<keyword evidence="10" id="KW-1185">Reference proteome</keyword>
<dbReference type="InterPro" id="IPR036380">
    <property type="entry name" value="Isochorismatase-like_sf"/>
</dbReference>
<dbReference type="NCBIfam" id="NF008623">
    <property type="entry name" value="PRK11609.1"/>
    <property type="match status" value="1"/>
</dbReference>
<dbReference type="KEGG" id="ebla:JGUZn3_10950"/>
<feature type="domain" description="Isochorismatase-like" evidence="8">
    <location>
        <begin position="18"/>
        <end position="217"/>
    </location>
</feature>
<dbReference type="SUPFAM" id="SSF52499">
    <property type="entry name" value="Isochorismatase-like hydrolases"/>
    <property type="match status" value="1"/>
</dbReference>
<dbReference type="Proteomes" id="UP000516349">
    <property type="component" value="Chromosome"/>
</dbReference>
<comment type="similarity">
    <text evidence="1">Belongs to the isochorismatase family.</text>
</comment>
<evidence type="ECO:0000313" key="9">
    <source>
        <dbReference type="EMBL" id="QNT78323.1"/>
    </source>
</evidence>
<dbReference type="GO" id="GO:0046872">
    <property type="term" value="F:metal ion binding"/>
    <property type="evidence" value="ECO:0007669"/>
    <property type="project" value="UniProtKB-KW"/>
</dbReference>
<accession>A0A7H1NRB3</accession>
<evidence type="ECO:0000256" key="4">
    <source>
        <dbReference type="ARBA" id="ARBA00022801"/>
    </source>
</evidence>
<evidence type="ECO:0000256" key="3">
    <source>
        <dbReference type="ARBA" id="ARBA00022723"/>
    </source>
</evidence>
<comment type="pathway">
    <text evidence="5">Cofactor biosynthesis; nicotinate biosynthesis; nicotinate from nicotinamide: step 1/1.</text>
</comment>
<dbReference type="PANTHER" id="PTHR11080">
    <property type="entry name" value="PYRAZINAMIDASE/NICOTINAMIDASE"/>
    <property type="match status" value="1"/>
</dbReference>
<evidence type="ECO:0000259" key="8">
    <source>
        <dbReference type="Pfam" id="PF00857"/>
    </source>
</evidence>
<evidence type="ECO:0000256" key="5">
    <source>
        <dbReference type="ARBA" id="ARBA00037900"/>
    </source>
</evidence>
<dbReference type="CDD" id="cd01011">
    <property type="entry name" value="nicotinamidase"/>
    <property type="match status" value="1"/>
</dbReference>
<evidence type="ECO:0000256" key="6">
    <source>
        <dbReference type="ARBA" id="ARBA00039017"/>
    </source>
</evidence>
<sequence length="226" mass="24695">MKTPSPLTLSPTTDMLGVIDVQPDFMPGGALPVPHGDKVIGPINTLLTRYFSQAFATQDWHPKGHCSFASSHPPHRPLETISLPYGPQTLWPDHAVQDTPGARLHPQLTTAAIQLIIRKGTHREADSYSAFFDNGHTYSTGLAAWLRAQGIKRLFFCGLALEYCVLFSALDAKKAGFEAFVIEDATQALNTPFADGTTSRQKALKDLSQHSIGLITTQKLRAFKKG</sequence>
<dbReference type="RefSeq" id="WP_203414653.1">
    <property type="nucleotide sequence ID" value="NZ_CP060244.1"/>
</dbReference>
<protein>
    <recommendedName>
        <fullName evidence="6">nicotinamidase</fullName>
        <ecNumber evidence="6">3.5.1.19</ecNumber>
    </recommendedName>
    <alternativeName>
        <fullName evidence="7">Nicotinamide deamidase</fullName>
    </alternativeName>
</protein>
<reference evidence="9 10" key="1">
    <citation type="submission" date="2020-08" db="EMBL/GenBank/DDBJ databases">
        <title>Complete genome sequence of Entomobacter blattae G55GP.</title>
        <authorList>
            <person name="Poehlein A."/>
            <person name="Guzman J."/>
            <person name="Daniel R."/>
            <person name="Vilcinskas A."/>
        </authorList>
    </citation>
    <scope>NUCLEOTIDE SEQUENCE [LARGE SCALE GENOMIC DNA]</scope>
    <source>
        <strain evidence="9 10">G55GP</strain>
    </source>
</reference>
<dbReference type="Pfam" id="PF00857">
    <property type="entry name" value="Isochorismatase"/>
    <property type="match status" value="1"/>
</dbReference>
<gene>
    <name evidence="9" type="ORF">JGUZn3_10950</name>
</gene>
<evidence type="ECO:0000313" key="10">
    <source>
        <dbReference type="Proteomes" id="UP000516349"/>
    </source>
</evidence>
<dbReference type="GO" id="GO:0008936">
    <property type="term" value="F:nicotinamidase activity"/>
    <property type="evidence" value="ECO:0007669"/>
    <property type="project" value="UniProtKB-EC"/>
</dbReference>
<dbReference type="InterPro" id="IPR000868">
    <property type="entry name" value="Isochorismatase-like_dom"/>
</dbReference>
<proteinExistence type="inferred from homology"/>
<dbReference type="GO" id="GO:0019363">
    <property type="term" value="P:pyridine nucleotide biosynthetic process"/>
    <property type="evidence" value="ECO:0007669"/>
    <property type="project" value="UniProtKB-KW"/>
</dbReference>
<dbReference type="Gene3D" id="3.40.50.850">
    <property type="entry name" value="Isochorismatase-like"/>
    <property type="match status" value="1"/>
</dbReference>
<keyword evidence="2" id="KW-0662">Pyridine nucleotide biosynthesis</keyword>
<dbReference type="PANTHER" id="PTHR11080:SF2">
    <property type="entry name" value="LD05707P"/>
    <property type="match status" value="1"/>
</dbReference>
<keyword evidence="4" id="KW-0378">Hydrolase</keyword>
<keyword evidence="3" id="KW-0479">Metal-binding</keyword>
<name>A0A7H1NRB3_9PROT</name>
<evidence type="ECO:0000256" key="2">
    <source>
        <dbReference type="ARBA" id="ARBA00022642"/>
    </source>
</evidence>
<dbReference type="InterPro" id="IPR052347">
    <property type="entry name" value="Isochorismatase_Nicotinamidase"/>
</dbReference>
<dbReference type="AlphaFoldDB" id="A0A7H1NRB3"/>
<dbReference type="EC" id="3.5.1.19" evidence="6"/>
<dbReference type="EMBL" id="CP060244">
    <property type="protein sequence ID" value="QNT78323.1"/>
    <property type="molecule type" value="Genomic_DNA"/>
</dbReference>
<evidence type="ECO:0000256" key="7">
    <source>
        <dbReference type="ARBA" id="ARBA00043224"/>
    </source>
</evidence>